<sequence length="61" mass="6551">MKVSSLADQQRVYLVAIVYPIECWSPAGRKGVLEHQVDRSGVAAALLTGRASTGAPCQTHR</sequence>
<accession>A0AAE1ECD6</accession>
<comment type="caution">
    <text evidence="1">The sequence shown here is derived from an EMBL/GenBank/DDBJ whole genome shotgun (WGS) entry which is preliminary data.</text>
</comment>
<dbReference type="AlphaFoldDB" id="A0AAE1ECD6"/>
<dbReference type="Proteomes" id="UP001283361">
    <property type="component" value="Unassembled WGS sequence"/>
</dbReference>
<keyword evidence="2" id="KW-1185">Reference proteome</keyword>
<organism evidence="1 2">
    <name type="scientific">Elysia crispata</name>
    <name type="common">lettuce slug</name>
    <dbReference type="NCBI Taxonomy" id="231223"/>
    <lineage>
        <taxon>Eukaryota</taxon>
        <taxon>Metazoa</taxon>
        <taxon>Spiralia</taxon>
        <taxon>Lophotrochozoa</taxon>
        <taxon>Mollusca</taxon>
        <taxon>Gastropoda</taxon>
        <taxon>Heterobranchia</taxon>
        <taxon>Euthyneura</taxon>
        <taxon>Panpulmonata</taxon>
        <taxon>Sacoglossa</taxon>
        <taxon>Placobranchoidea</taxon>
        <taxon>Plakobranchidae</taxon>
        <taxon>Elysia</taxon>
    </lineage>
</organism>
<protein>
    <submittedName>
        <fullName evidence="1">Uncharacterized protein</fullName>
    </submittedName>
</protein>
<evidence type="ECO:0000313" key="2">
    <source>
        <dbReference type="Proteomes" id="UP001283361"/>
    </source>
</evidence>
<proteinExistence type="predicted"/>
<name>A0AAE1ECD6_9GAST</name>
<evidence type="ECO:0000313" key="1">
    <source>
        <dbReference type="EMBL" id="KAK3802351.1"/>
    </source>
</evidence>
<dbReference type="EMBL" id="JAWDGP010000241">
    <property type="protein sequence ID" value="KAK3802351.1"/>
    <property type="molecule type" value="Genomic_DNA"/>
</dbReference>
<gene>
    <name evidence="1" type="ORF">RRG08_034498</name>
</gene>
<reference evidence="1" key="1">
    <citation type="journal article" date="2023" name="G3 (Bethesda)">
        <title>A reference genome for the long-term kleptoplast-retaining sea slug Elysia crispata morphotype clarki.</title>
        <authorList>
            <person name="Eastman K.E."/>
            <person name="Pendleton A.L."/>
            <person name="Shaikh M.A."/>
            <person name="Suttiyut T."/>
            <person name="Ogas R."/>
            <person name="Tomko P."/>
            <person name="Gavelis G."/>
            <person name="Widhalm J.R."/>
            <person name="Wisecaver J.H."/>
        </authorList>
    </citation>
    <scope>NUCLEOTIDE SEQUENCE</scope>
    <source>
        <strain evidence="1">ECLA1</strain>
    </source>
</reference>